<reference evidence="8" key="1">
    <citation type="submission" date="2017-02" db="UniProtKB">
        <authorList>
            <consortium name="WormBaseParasite"/>
        </authorList>
    </citation>
    <scope>IDENTIFICATION</scope>
</reference>
<dbReference type="SUPFAM" id="SSF103473">
    <property type="entry name" value="MFS general substrate transporter"/>
    <property type="match status" value="1"/>
</dbReference>
<evidence type="ECO:0000313" key="8">
    <source>
        <dbReference type="WBParaSite" id="SMUV_0000393601-mRNA-1"/>
    </source>
</evidence>
<evidence type="ECO:0000313" key="7">
    <source>
        <dbReference type="Proteomes" id="UP000046393"/>
    </source>
</evidence>
<organism evidence="7 8">
    <name type="scientific">Syphacia muris</name>
    <dbReference type="NCBI Taxonomy" id="451379"/>
    <lineage>
        <taxon>Eukaryota</taxon>
        <taxon>Metazoa</taxon>
        <taxon>Ecdysozoa</taxon>
        <taxon>Nematoda</taxon>
        <taxon>Chromadorea</taxon>
        <taxon>Rhabditida</taxon>
        <taxon>Spirurina</taxon>
        <taxon>Oxyuridomorpha</taxon>
        <taxon>Oxyuroidea</taxon>
        <taxon>Oxyuridae</taxon>
        <taxon>Syphacia</taxon>
    </lineage>
</organism>
<dbReference type="STRING" id="451379.A0A0N5AHS4"/>
<feature type="transmembrane region" description="Helical" evidence="6">
    <location>
        <begin position="268"/>
        <end position="298"/>
    </location>
</feature>
<dbReference type="AlphaFoldDB" id="A0A0N5AHS4"/>
<feature type="transmembrane region" description="Helical" evidence="6">
    <location>
        <begin position="390"/>
        <end position="408"/>
    </location>
</feature>
<comment type="subcellular location">
    <subcellularLocation>
        <location evidence="1">Membrane</location>
        <topology evidence="1">Multi-pass membrane protein</topology>
    </subcellularLocation>
</comment>
<feature type="transmembrane region" description="Helical" evidence="6">
    <location>
        <begin position="183"/>
        <end position="202"/>
    </location>
</feature>
<dbReference type="InterPro" id="IPR010291">
    <property type="entry name" value="Ion_channel_UNC-93"/>
</dbReference>
<dbReference type="GO" id="GO:0016020">
    <property type="term" value="C:membrane"/>
    <property type="evidence" value="ECO:0007669"/>
    <property type="project" value="UniProtKB-SubCell"/>
</dbReference>
<keyword evidence="7" id="KW-1185">Reference proteome</keyword>
<sequence length="498" mass="55207">MHCIFIRRRFARMDKDLRAIIHLGIAFMIIFSAFNSQGFIEISYLRDIAKQKPSSGITEQSGYYSLSIIYFVFTISNLLAPPIINILSPKWAMVVGGSAYVFFMSGFLFLNSISLYFLSALAGFGAAVLWTGQGAYIVAWSRFDTVARNSGITWALLQACLIFGGLFFFGLLYSSSLASSTSLLYLIFTVLCGVGVLLLAMLPKSPLQNSTGLDGIASSDEDDDETRIIEDRDRNGVRAVRSRASANILTWKDEFRNTLRLFATRRMILLSFVFIFSGLELTFFSGVYSTCLLSFLALKDASGIIVAYNALLLGLGQILGGLLFGILSKKVVGSGRNSVIFLGTVVHLVAFFLVFLNVPMEATLHKTNAVGYITPRQVRIVVNFLLRHLWLFYCTNMQFFVGLCGQLLEHSNIFVVRVLIHYITFCSAILLETCIFCAFYPSSLSKCSLSACISFFYGSSLLLHWQLGIMSISAVIAALCFFPVEWEAFSMSVPQISA</sequence>
<evidence type="ECO:0000256" key="1">
    <source>
        <dbReference type="ARBA" id="ARBA00004141"/>
    </source>
</evidence>
<feature type="transmembrane region" description="Helical" evidence="6">
    <location>
        <begin position="339"/>
        <end position="358"/>
    </location>
</feature>
<feature type="transmembrane region" description="Helical" evidence="6">
    <location>
        <begin position="91"/>
        <end position="110"/>
    </location>
</feature>
<feature type="transmembrane region" description="Helical" evidence="6">
    <location>
        <begin position="116"/>
        <end position="139"/>
    </location>
</feature>
<protein>
    <submittedName>
        <fullName evidence="8">UNC93-like protein MFSD11</fullName>
    </submittedName>
</protein>
<evidence type="ECO:0000256" key="3">
    <source>
        <dbReference type="ARBA" id="ARBA00022692"/>
    </source>
</evidence>
<keyword evidence="3 6" id="KW-0812">Transmembrane</keyword>
<feature type="transmembrane region" description="Helical" evidence="6">
    <location>
        <begin position="20"/>
        <end position="40"/>
    </location>
</feature>
<dbReference type="Proteomes" id="UP000046393">
    <property type="component" value="Unplaced"/>
</dbReference>
<dbReference type="InterPro" id="IPR036259">
    <property type="entry name" value="MFS_trans_sf"/>
</dbReference>
<keyword evidence="4 6" id="KW-1133">Transmembrane helix</keyword>
<feature type="transmembrane region" description="Helical" evidence="6">
    <location>
        <begin position="462"/>
        <end position="482"/>
    </location>
</feature>
<feature type="transmembrane region" description="Helical" evidence="6">
    <location>
        <begin position="304"/>
        <end position="327"/>
    </location>
</feature>
<evidence type="ECO:0000256" key="2">
    <source>
        <dbReference type="ARBA" id="ARBA00009172"/>
    </source>
</evidence>
<evidence type="ECO:0000256" key="4">
    <source>
        <dbReference type="ARBA" id="ARBA00022989"/>
    </source>
</evidence>
<dbReference type="Pfam" id="PF05978">
    <property type="entry name" value="UNC-93"/>
    <property type="match status" value="1"/>
</dbReference>
<name>A0A0N5AHS4_9BILA</name>
<dbReference type="PANTHER" id="PTHR23294:SF20">
    <property type="entry name" value="UNC93-LIKE PROTEIN MFSD11"/>
    <property type="match status" value="1"/>
</dbReference>
<dbReference type="Gene3D" id="1.20.1250.20">
    <property type="entry name" value="MFS general substrate transporter like domains"/>
    <property type="match status" value="1"/>
</dbReference>
<feature type="transmembrane region" description="Helical" evidence="6">
    <location>
        <begin position="420"/>
        <end position="442"/>
    </location>
</feature>
<feature type="transmembrane region" description="Helical" evidence="6">
    <location>
        <begin position="60"/>
        <end position="79"/>
    </location>
</feature>
<comment type="similarity">
    <text evidence="2">Belongs to the unc-93 family.</text>
</comment>
<evidence type="ECO:0000256" key="5">
    <source>
        <dbReference type="ARBA" id="ARBA00023136"/>
    </source>
</evidence>
<keyword evidence="5 6" id="KW-0472">Membrane</keyword>
<dbReference type="WBParaSite" id="SMUV_0000393601-mRNA-1">
    <property type="protein sequence ID" value="SMUV_0000393601-mRNA-1"/>
    <property type="gene ID" value="SMUV_0000393601"/>
</dbReference>
<feature type="transmembrane region" description="Helical" evidence="6">
    <location>
        <begin position="151"/>
        <end position="171"/>
    </location>
</feature>
<dbReference type="PANTHER" id="PTHR23294">
    <property type="entry name" value="ET TRANSLATION PRODUCT-RELATED"/>
    <property type="match status" value="1"/>
</dbReference>
<proteinExistence type="inferred from homology"/>
<accession>A0A0N5AHS4</accession>
<dbReference type="InterPro" id="IPR051617">
    <property type="entry name" value="UNC-93-like_regulator"/>
</dbReference>
<evidence type="ECO:0000256" key="6">
    <source>
        <dbReference type="SAM" id="Phobius"/>
    </source>
</evidence>